<dbReference type="HOGENOM" id="CLU_1034930_0_0_1"/>
<gene>
    <name evidence="2" type="ORF">BN946_scf185043.g178</name>
</gene>
<feature type="region of interest" description="Disordered" evidence="1">
    <location>
        <begin position="26"/>
        <end position="48"/>
    </location>
</feature>
<feature type="compositionally biased region" description="Low complexity" evidence="1">
    <location>
        <begin position="189"/>
        <end position="208"/>
    </location>
</feature>
<evidence type="ECO:0000256" key="1">
    <source>
        <dbReference type="SAM" id="MobiDB-lite"/>
    </source>
</evidence>
<reference evidence="2" key="1">
    <citation type="submission" date="2014-01" db="EMBL/GenBank/DDBJ databases">
        <title>The genome of the white-rot fungus Pycnoporus cinnabarinus: a basidiomycete model with a versatile arsenal for lignocellulosic biomass breakdown.</title>
        <authorList>
            <person name="Levasseur A."/>
            <person name="Lomascolo A."/>
            <person name="Ruiz-Duenas F.J."/>
            <person name="Uzan E."/>
            <person name="Piumi F."/>
            <person name="Kues U."/>
            <person name="Ram A.F.J."/>
            <person name="Murat C."/>
            <person name="Haon M."/>
            <person name="Benoit I."/>
            <person name="Arfi Y."/>
            <person name="Chevret D."/>
            <person name="Drula E."/>
            <person name="Kwon M.J."/>
            <person name="Gouret P."/>
            <person name="Lesage-Meessen L."/>
            <person name="Lombard V."/>
            <person name="Mariette J."/>
            <person name="Noirot C."/>
            <person name="Park J."/>
            <person name="Patyshakuliyeva A."/>
            <person name="Wieneger R.A.B."/>
            <person name="Wosten H.A.B."/>
            <person name="Martin F."/>
            <person name="Coutinho P.M."/>
            <person name="de Vries R."/>
            <person name="Martinez A.T."/>
            <person name="Klopp C."/>
            <person name="Pontarotti P."/>
            <person name="Henrissat B."/>
            <person name="Record E."/>
        </authorList>
    </citation>
    <scope>NUCLEOTIDE SEQUENCE [LARGE SCALE GENOMIC DNA]</scope>
    <source>
        <strain evidence="2">BRFM137</strain>
    </source>
</reference>
<dbReference type="EMBL" id="CCBP010000125">
    <property type="protein sequence ID" value="CDO74128.1"/>
    <property type="molecule type" value="Genomic_DNA"/>
</dbReference>
<sequence length="269" mass="28498">MIPKATKFGVVFWALNLMLHPQTPRIRRSRPEVGSKSPNFGHLGSPENGQFGSAAAYQLLRTRPTRPLTLNATRRDHEFLQHQCAETPSSTSSALAPVETDDTARSSIGTPLSAPVQPHNAAIQGLGASVTQGPVPPNQQSVASLLSQLQASSAFAAVAGQSRNFASQQPVYAPSPAGIPEFPGPGAAPPSAITSTTAPTATTVASAPRALPPRQDLRNCTFQQALPHIARLSEDEGFLKALAAVRFMICCRDVKSELFRLTCNASDED</sequence>
<evidence type="ECO:0000313" key="3">
    <source>
        <dbReference type="Proteomes" id="UP000029665"/>
    </source>
</evidence>
<name>A0A060SNU5_PYCCI</name>
<keyword evidence="3" id="KW-1185">Reference proteome</keyword>
<evidence type="ECO:0000313" key="2">
    <source>
        <dbReference type="EMBL" id="CDO74128.1"/>
    </source>
</evidence>
<comment type="caution">
    <text evidence="2">The sequence shown here is derived from an EMBL/GenBank/DDBJ whole genome shotgun (WGS) entry which is preliminary data.</text>
</comment>
<dbReference type="Proteomes" id="UP000029665">
    <property type="component" value="Unassembled WGS sequence"/>
</dbReference>
<feature type="region of interest" description="Disordered" evidence="1">
    <location>
        <begin position="169"/>
        <end position="213"/>
    </location>
</feature>
<dbReference type="STRING" id="5643.A0A060SNU5"/>
<organism evidence="2 3">
    <name type="scientific">Pycnoporus cinnabarinus</name>
    <name type="common">Cinnabar-red polypore</name>
    <name type="synonym">Trametes cinnabarina</name>
    <dbReference type="NCBI Taxonomy" id="5643"/>
    <lineage>
        <taxon>Eukaryota</taxon>
        <taxon>Fungi</taxon>
        <taxon>Dikarya</taxon>
        <taxon>Basidiomycota</taxon>
        <taxon>Agaricomycotina</taxon>
        <taxon>Agaricomycetes</taxon>
        <taxon>Polyporales</taxon>
        <taxon>Polyporaceae</taxon>
        <taxon>Trametes</taxon>
    </lineage>
</organism>
<dbReference type="OrthoDB" id="21617at2759"/>
<proteinExistence type="predicted"/>
<protein>
    <submittedName>
        <fullName evidence="2">Uncharacterized protein</fullName>
    </submittedName>
</protein>
<dbReference type="AlphaFoldDB" id="A0A060SNU5"/>
<accession>A0A060SNU5</accession>